<dbReference type="InterPro" id="IPR010084">
    <property type="entry name" value="FabZ"/>
</dbReference>
<reference evidence="11" key="1">
    <citation type="submission" date="2015-11" db="EMBL/GenBank/DDBJ databases">
        <authorList>
            <person name="Seth-Smith H.M.B."/>
        </authorList>
    </citation>
    <scope>NUCLEOTIDE SEQUENCE [LARGE SCALE GENOMIC DNA]</scope>
    <source>
        <strain evidence="11">2013Ark11</strain>
    </source>
</reference>
<evidence type="ECO:0000256" key="3">
    <source>
        <dbReference type="ARBA" id="ARBA00022490"/>
    </source>
</evidence>
<evidence type="ECO:0000313" key="11">
    <source>
        <dbReference type="Proteomes" id="UP000198651"/>
    </source>
</evidence>
<dbReference type="PANTHER" id="PTHR30272">
    <property type="entry name" value="3-HYDROXYACYL-[ACYL-CARRIER-PROTEIN] DEHYDRATASE"/>
    <property type="match status" value="1"/>
</dbReference>
<evidence type="ECO:0000256" key="9">
    <source>
        <dbReference type="HAMAP-Rule" id="MF_00406"/>
    </source>
</evidence>
<dbReference type="Proteomes" id="UP000198651">
    <property type="component" value="Chromosome I"/>
</dbReference>
<dbReference type="FunFam" id="3.10.129.10:FF:000001">
    <property type="entry name" value="3-hydroxyacyl-[acyl-carrier-protein] dehydratase FabZ"/>
    <property type="match status" value="1"/>
</dbReference>
<evidence type="ECO:0000313" key="10">
    <source>
        <dbReference type="EMBL" id="CUT16970.1"/>
    </source>
</evidence>
<keyword evidence="7 9" id="KW-0456">Lyase</keyword>
<dbReference type="CDD" id="cd01288">
    <property type="entry name" value="FabZ"/>
    <property type="match status" value="1"/>
</dbReference>
<accession>A0A0S4M2J4</accession>
<dbReference type="NCBIfam" id="NF000582">
    <property type="entry name" value="PRK00006.1"/>
    <property type="match status" value="1"/>
</dbReference>
<dbReference type="InterPro" id="IPR013114">
    <property type="entry name" value="FabA_FabZ"/>
</dbReference>
<evidence type="ECO:0000256" key="1">
    <source>
        <dbReference type="ARBA" id="ARBA00004496"/>
    </source>
</evidence>
<dbReference type="EC" id="4.2.1.59" evidence="9"/>
<dbReference type="HAMAP" id="MF_00406">
    <property type="entry name" value="FabZ"/>
    <property type="match status" value="1"/>
</dbReference>
<dbReference type="PANTHER" id="PTHR30272:SF1">
    <property type="entry name" value="3-HYDROXYACYL-[ACYL-CARRIER-PROTEIN] DEHYDRATASE"/>
    <property type="match status" value="1"/>
</dbReference>
<dbReference type="GO" id="GO:0016020">
    <property type="term" value="C:membrane"/>
    <property type="evidence" value="ECO:0007669"/>
    <property type="project" value="GOC"/>
</dbReference>
<comment type="catalytic activity">
    <reaction evidence="9">
        <text>a (3R)-hydroxyacyl-[ACP] = a (2E)-enoyl-[ACP] + H2O</text>
        <dbReference type="Rhea" id="RHEA:13097"/>
        <dbReference type="Rhea" id="RHEA-COMP:9925"/>
        <dbReference type="Rhea" id="RHEA-COMP:9945"/>
        <dbReference type="ChEBI" id="CHEBI:15377"/>
        <dbReference type="ChEBI" id="CHEBI:78784"/>
        <dbReference type="ChEBI" id="CHEBI:78827"/>
        <dbReference type="EC" id="4.2.1.59"/>
    </reaction>
</comment>
<evidence type="ECO:0000256" key="6">
    <source>
        <dbReference type="ARBA" id="ARBA00023098"/>
    </source>
</evidence>
<keyword evidence="3 9" id="KW-0963">Cytoplasm</keyword>
<evidence type="ECO:0000256" key="7">
    <source>
        <dbReference type="ARBA" id="ARBA00023239"/>
    </source>
</evidence>
<dbReference type="AlphaFoldDB" id="A0A0S4M2J4"/>
<organism evidence="10 11">
    <name type="scientific">Candidatus Ichthyocystis hellenicum</name>
    <dbReference type="NCBI Taxonomy" id="1561003"/>
    <lineage>
        <taxon>Bacteria</taxon>
        <taxon>Pseudomonadati</taxon>
        <taxon>Pseudomonadota</taxon>
        <taxon>Betaproteobacteria</taxon>
        <taxon>Burkholderiales</taxon>
        <taxon>Candidatus Ichthyocystis</taxon>
    </lineage>
</organism>
<evidence type="ECO:0000256" key="2">
    <source>
        <dbReference type="ARBA" id="ARBA00009174"/>
    </source>
</evidence>
<protein>
    <recommendedName>
        <fullName evidence="9">3-hydroxyacyl-[acyl-carrier-protein] dehydratase FabZ</fullName>
        <ecNumber evidence="9">4.2.1.59</ecNumber>
    </recommendedName>
    <alternativeName>
        <fullName evidence="9">(3R)-hydroxymyristoyl-[acyl-carrier-protein] dehydratase</fullName>
        <shortName evidence="9">(3R)-hydroxymyristoyl-ACP dehydrase</shortName>
    </alternativeName>
    <alternativeName>
        <fullName evidence="9">Beta-hydroxyacyl-ACP dehydratase</fullName>
    </alternativeName>
</protein>
<evidence type="ECO:0000256" key="4">
    <source>
        <dbReference type="ARBA" id="ARBA00022516"/>
    </source>
</evidence>
<evidence type="ECO:0000256" key="8">
    <source>
        <dbReference type="ARBA" id="ARBA00025049"/>
    </source>
</evidence>
<dbReference type="Gene3D" id="3.10.129.10">
    <property type="entry name" value="Hotdog Thioesterase"/>
    <property type="match status" value="1"/>
</dbReference>
<evidence type="ECO:0000256" key="5">
    <source>
        <dbReference type="ARBA" id="ARBA00022556"/>
    </source>
</evidence>
<proteinExistence type="inferred from homology"/>
<dbReference type="PATRIC" id="fig|1561003.3.peg.112"/>
<gene>
    <name evidence="9 10" type="primary">fabZ</name>
    <name evidence="10" type="ORF">Ark11_0111</name>
</gene>
<dbReference type="GO" id="GO:0005737">
    <property type="term" value="C:cytoplasm"/>
    <property type="evidence" value="ECO:0007669"/>
    <property type="project" value="UniProtKB-SubCell"/>
</dbReference>
<dbReference type="GO" id="GO:0019171">
    <property type="term" value="F:(3R)-hydroxyacyl-[acyl-carrier-protein] dehydratase activity"/>
    <property type="evidence" value="ECO:0007669"/>
    <property type="project" value="UniProtKB-EC"/>
</dbReference>
<dbReference type="GO" id="GO:0006633">
    <property type="term" value="P:fatty acid biosynthetic process"/>
    <property type="evidence" value="ECO:0007669"/>
    <property type="project" value="UniProtKB-UniRule"/>
</dbReference>
<keyword evidence="6 9" id="KW-0443">Lipid metabolism</keyword>
<dbReference type="InterPro" id="IPR029069">
    <property type="entry name" value="HotDog_dom_sf"/>
</dbReference>
<dbReference type="SUPFAM" id="SSF54637">
    <property type="entry name" value="Thioesterase/thiol ester dehydrase-isomerase"/>
    <property type="match status" value="1"/>
</dbReference>
<keyword evidence="11" id="KW-1185">Reference proteome</keyword>
<dbReference type="Pfam" id="PF07977">
    <property type="entry name" value="FabA"/>
    <property type="match status" value="1"/>
</dbReference>
<dbReference type="GO" id="GO:0009245">
    <property type="term" value="P:lipid A biosynthetic process"/>
    <property type="evidence" value="ECO:0007669"/>
    <property type="project" value="UniProtKB-UniRule"/>
</dbReference>
<comment type="similarity">
    <text evidence="2 9">Belongs to the thioester dehydratase family. FabZ subfamily.</text>
</comment>
<dbReference type="STRING" id="1561003.Ark11_0111"/>
<keyword evidence="5 9" id="KW-0441">Lipid A biosynthesis</keyword>
<comment type="subcellular location">
    <subcellularLocation>
        <location evidence="1 9">Cytoplasm</location>
    </subcellularLocation>
</comment>
<dbReference type="EMBL" id="LN906597">
    <property type="protein sequence ID" value="CUT16970.1"/>
    <property type="molecule type" value="Genomic_DNA"/>
</dbReference>
<feature type="active site" evidence="9">
    <location>
        <position position="48"/>
    </location>
</feature>
<comment type="function">
    <text evidence="8 9">Involved in unsaturated fatty acids biosynthesis. Catalyzes the dehydration of short chain beta-hydroxyacyl-ACPs and long chain saturated and unsaturated beta-hydroxyacyl-ACPs.</text>
</comment>
<keyword evidence="4 9" id="KW-0444">Lipid biosynthesis</keyword>
<dbReference type="NCBIfam" id="TIGR01750">
    <property type="entry name" value="fabZ"/>
    <property type="match status" value="1"/>
</dbReference>
<sequence length="143" mass="15621">MLTISGIVSKLPHRYPFLLVDRVISCDPGQSIVSIKNVTINEPFFVGHFPDNPVMPGVMIIEAMAQTAGLLLSMSLECESEKNSVYYLAGIDGARFRSPVTPGDTMEIKVTMLMNRTSISKYAARVYCSGNLMAEADLLCAKV</sequence>
<name>A0A0S4M2J4_9BURK</name>